<dbReference type="Gene3D" id="1.20.120.1900">
    <property type="entry name" value="Gamma-tubulin complex, C-terminal domain"/>
    <property type="match status" value="1"/>
</dbReference>
<dbReference type="GO" id="GO:0000278">
    <property type="term" value="P:mitotic cell cycle"/>
    <property type="evidence" value="ECO:0007669"/>
    <property type="project" value="TreeGrafter"/>
</dbReference>
<dbReference type="EMBL" id="DS022312">
    <property type="protein sequence ID" value="OAJ44291.1"/>
    <property type="molecule type" value="Genomic_DNA"/>
</dbReference>
<feature type="domain" description="Gamma tubulin complex component C-terminal" evidence="7">
    <location>
        <begin position="336"/>
        <end position="699"/>
    </location>
</feature>
<dbReference type="PANTHER" id="PTHR19302:SF27">
    <property type="entry name" value="GAMMA-TUBULIN COMPLEX COMPONENT 4"/>
    <property type="match status" value="1"/>
</dbReference>
<keyword evidence="4 6" id="KW-0493">Microtubule</keyword>
<comment type="similarity">
    <text evidence="2 6">Belongs to the TUBGCP family.</text>
</comment>
<sequence length="713" mass="80322">MLHELLAGLLGYGSALSLDHLPGLHPSEKQIIVQLQTLGSKYVLITNFVHTIQKGIDCCLKPTTTDKQTFNITESSQNGLYLNALAMGIQTVLVEPYRTTVVDLERHILDPNNSITRGGATPVSMIAAIMEPFQLRLDHVLQTIKKASDSTLPDDQRYTGIHILDLLRDQSVCGIPSVKDLMHRLHAVCMRVFCKQLMCWMMYGLISDPYQEFFIVAKNQKRGGNASTHVLDLQELKSMTWTGLFEISKEKLPYYISIDLAETIMFNGKAMSIISSCRPESVNEIIQQYTNKIANVCQENICNIPNQIHDIVTICKDMNKQVTRIIWDIVVLEKHLPTHLNAFRDVFLAGKGDFILELLSEFDRLKHSMNTTLVNITSQDVKQVFHKSWTRCEWPTNMTEHIKSRFSLVLSSLQSSTPPSASTPQIGTYSSTPPDTPVETCHYASHSLGVPLRLDYDTSWPLDILLNKSDVDKYSNVFMFLMALRRIHVRLQRVFRERGVNVLPYRQSVWTVRCRMLFFIDCLWSYIQMDLIEVEFQQFVNYTLGKNTTANHADDVSAHSLSLASPNHLEHTSPTTSISDDMPSFDDIQRAHMRCLERICSGCFLDNGSIVGLAIREAIDLCDGLCGLTERIDPHGNGRSEHVLNGDMSAYQANMAAEIESIGQQFETRASTLFQAVSSVQGMHAAKSLGQLLIRLDFNTADCTFSQGGMMAR</sequence>
<dbReference type="Pfam" id="PF04130">
    <property type="entry name" value="GCP_C_terminal"/>
    <property type="match status" value="1"/>
</dbReference>
<dbReference type="InterPro" id="IPR007259">
    <property type="entry name" value="GCP"/>
</dbReference>
<reference evidence="9 10" key="1">
    <citation type="submission" date="2006-10" db="EMBL/GenBank/DDBJ databases">
        <title>The Genome Sequence of Batrachochytrium dendrobatidis JEL423.</title>
        <authorList>
            <consortium name="The Broad Institute Genome Sequencing Platform"/>
            <person name="Birren B."/>
            <person name="Lander E."/>
            <person name="Galagan J."/>
            <person name="Cuomo C."/>
            <person name="Devon K."/>
            <person name="Jaffe D."/>
            <person name="Butler J."/>
            <person name="Alvarez P."/>
            <person name="Gnerre S."/>
            <person name="Grabherr M."/>
            <person name="Kleber M."/>
            <person name="Mauceli E."/>
            <person name="Brockman W."/>
            <person name="Young S."/>
            <person name="LaButti K."/>
            <person name="Sykes S."/>
            <person name="DeCaprio D."/>
            <person name="Crawford M."/>
            <person name="Koehrsen M."/>
            <person name="Engels R."/>
            <person name="Montgomery P."/>
            <person name="Pearson M."/>
            <person name="Howarth C."/>
            <person name="Larson L."/>
            <person name="White J."/>
            <person name="O'Leary S."/>
            <person name="Kodira C."/>
            <person name="Zeng Q."/>
            <person name="Yandava C."/>
            <person name="Alvarado L."/>
            <person name="Longcore J."/>
            <person name="James T."/>
        </authorList>
    </citation>
    <scope>NUCLEOTIDE SEQUENCE [LARGE SCALE GENOMIC DNA]</scope>
    <source>
        <strain evidence="9 10">JEL423</strain>
    </source>
</reference>
<keyword evidence="3 6" id="KW-0963">Cytoplasm</keyword>
<dbReference type="GO" id="GO:0043015">
    <property type="term" value="F:gamma-tubulin binding"/>
    <property type="evidence" value="ECO:0007669"/>
    <property type="project" value="InterPro"/>
</dbReference>
<dbReference type="OrthoDB" id="1608002at2759"/>
<dbReference type="VEuPathDB" id="FungiDB:BDEG_27539"/>
<keyword evidence="5 6" id="KW-0206">Cytoskeleton</keyword>
<evidence type="ECO:0000256" key="2">
    <source>
        <dbReference type="ARBA" id="ARBA00010337"/>
    </source>
</evidence>
<dbReference type="GO" id="GO:0005874">
    <property type="term" value="C:microtubule"/>
    <property type="evidence" value="ECO:0007669"/>
    <property type="project" value="UniProtKB-KW"/>
</dbReference>
<feature type="domain" description="Gamma tubulin complex component protein N-terminal" evidence="8">
    <location>
        <begin position="20"/>
        <end position="323"/>
    </location>
</feature>
<dbReference type="InterPro" id="IPR041470">
    <property type="entry name" value="GCP_N"/>
</dbReference>
<evidence type="ECO:0000256" key="5">
    <source>
        <dbReference type="ARBA" id="ARBA00023212"/>
    </source>
</evidence>
<dbReference type="Proteomes" id="UP000077115">
    <property type="component" value="Unassembled WGS sequence"/>
</dbReference>
<dbReference type="STRING" id="403673.A0A177WXQ6"/>
<evidence type="ECO:0000256" key="6">
    <source>
        <dbReference type="RuleBase" id="RU363050"/>
    </source>
</evidence>
<dbReference type="GO" id="GO:0051011">
    <property type="term" value="F:microtubule minus-end binding"/>
    <property type="evidence" value="ECO:0007669"/>
    <property type="project" value="TreeGrafter"/>
</dbReference>
<evidence type="ECO:0000256" key="4">
    <source>
        <dbReference type="ARBA" id="ARBA00022701"/>
    </source>
</evidence>
<name>A0A177WXQ6_BATDL</name>
<reference evidence="9 10" key="2">
    <citation type="submission" date="2016-05" db="EMBL/GenBank/DDBJ databases">
        <title>Lineage-specific infection strategies underlie the spectrum of fungal disease in amphibians.</title>
        <authorList>
            <person name="Cuomo C.A."/>
            <person name="Farrer R.A."/>
            <person name="James T."/>
            <person name="Longcore J."/>
            <person name="Birren B."/>
        </authorList>
    </citation>
    <scope>NUCLEOTIDE SEQUENCE [LARGE SCALE GENOMIC DNA]</scope>
    <source>
        <strain evidence="9 10">JEL423</strain>
    </source>
</reference>
<evidence type="ECO:0000259" key="7">
    <source>
        <dbReference type="Pfam" id="PF04130"/>
    </source>
</evidence>
<dbReference type="eggNOG" id="KOG2065">
    <property type="taxonomic scope" value="Eukaryota"/>
</dbReference>
<dbReference type="GO" id="GO:0005816">
    <property type="term" value="C:spindle pole body"/>
    <property type="evidence" value="ECO:0007669"/>
    <property type="project" value="UniProtKB-ARBA"/>
</dbReference>
<evidence type="ECO:0000313" key="10">
    <source>
        <dbReference type="Proteomes" id="UP000077115"/>
    </source>
</evidence>
<evidence type="ECO:0000259" key="8">
    <source>
        <dbReference type="Pfam" id="PF17681"/>
    </source>
</evidence>
<dbReference type="GO" id="GO:0000922">
    <property type="term" value="C:spindle pole"/>
    <property type="evidence" value="ECO:0007669"/>
    <property type="project" value="InterPro"/>
</dbReference>
<dbReference type="PANTHER" id="PTHR19302">
    <property type="entry name" value="GAMMA TUBULIN COMPLEX PROTEIN"/>
    <property type="match status" value="1"/>
</dbReference>
<evidence type="ECO:0000256" key="1">
    <source>
        <dbReference type="ARBA" id="ARBA00004267"/>
    </source>
</evidence>
<organism evidence="9 10">
    <name type="scientific">Batrachochytrium dendrobatidis (strain JEL423)</name>
    <dbReference type="NCBI Taxonomy" id="403673"/>
    <lineage>
        <taxon>Eukaryota</taxon>
        <taxon>Fungi</taxon>
        <taxon>Fungi incertae sedis</taxon>
        <taxon>Chytridiomycota</taxon>
        <taxon>Chytridiomycota incertae sedis</taxon>
        <taxon>Chytridiomycetes</taxon>
        <taxon>Rhizophydiales</taxon>
        <taxon>Rhizophydiales incertae sedis</taxon>
        <taxon>Batrachochytrium</taxon>
    </lineage>
</organism>
<evidence type="ECO:0000256" key="3">
    <source>
        <dbReference type="ARBA" id="ARBA00022490"/>
    </source>
</evidence>
<dbReference type="GO" id="GO:0000930">
    <property type="term" value="C:gamma-tubulin complex"/>
    <property type="evidence" value="ECO:0007669"/>
    <property type="project" value="UniProtKB-ARBA"/>
</dbReference>
<dbReference type="AlphaFoldDB" id="A0A177WXQ6"/>
<gene>
    <name evidence="9" type="ORF">BDEG_27539</name>
</gene>
<dbReference type="GO" id="GO:0031122">
    <property type="term" value="P:cytoplasmic microtubule organization"/>
    <property type="evidence" value="ECO:0007669"/>
    <property type="project" value="TreeGrafter"/>
</dbReference>
<accession>A0A177WXQ6</accession>
<dbReference type="InterPro" id="IPR042241">
    <property type="entry name" value="GCP_C_sf"/>
</dbReference>
<dbReference type="Pfam" id="PF17681">
    <property type="entry name" value="GCP_N_terminal"/>
    <property type="match status" value="1"/>
</dbReference>
<dbReference type="GO" id="GO:0007020">
    <property type="term" value="P:microtubule nucleation"/>
    <property type="evidence" value="ECO:0007669"/>
    <property type="project" value="InterPro"/>
</dbReference>
<dbReference type="GO" id="GO:0051225">
    <property type="term" value="P:spindle assembly"/>
    <property type="evidence" value="ECO:0007669"/>
    <property type="project" value="TreeGrafter"/>
</dbReference>
<evidence type="ECO:0000313" key="9">
    <source>
        <dbReference type="EMBL" id="OAJ44291.1"/>
    </source>
</evidence>
<comment type="subcellular location">
    <subcellularLocation>
        <location evidence="1 6">Cytoplasm</location>
        <location evidence="1 6">Cytoskeleton</location>
        <location evidence="1 6">Microtubule organizing center</location>
    </subcellularLocation>
</comment>
<dbReference type="InterPro" id="IPR040457">
    <property type="entry name" value="GCP_C"/>
</dbReference>
<proteinExistence type="inferred from homology"/>
<protein>
    <recommendedName>
        <fullName evidence="6">Spindle pole body component</fullName>
    </recommendedName>
</protein>
<dbReference type="GO" id="GO:0051321">
    <property type="term" value="P:meiotic cell cycle"/>
    <property type="evidence" value="ECO:0007669"/>
    <property type="project" value="TreeGrafter"/>
</dbReference>